<dbReference type="AlphaFoldDB" id="A0A4P6EYD4"/>
<keyword evidence="2" id="KW-0472">Membrane</keyword>
<evidence type="ECO:0000313" key="4">
    <source>
        <dbReference type="EMBL" id="QAY67725.1"/>
    </source>
</evidence>
<gene>
    <name evidence="4" type="ORF">ET464_16380</name>
</gene>
<keyword evidence="5" id="KW-1185">Reference proteome</keyword>
<feature type="compositionally biased region" description="Basic and acidic residues" evidence="1">
    <location>
        <begin position="1"/>
        <end position="12"/>
    </location>
</feature>
<evidence type="ECO:0000259" key="3">
    <source>
        <dbReference type="Pfam" id="PF01551"/>
    </source>
</evidence>
<evidence type="ECO:0000313" key="5">
    <source>
        <dbReference type="Proteomes" id="UP000293568"/>
    </source>
</evidence>
<dbReference type="InterPro" id="IPR050570">
    <property type="entry name" value="Cell_wall_metabolism_enzyme"/>
</dbReference>
<name>A0A4P6EYD4_9BACL</name>
<evidence type="ECO:0000256" key="2">
    <source>
        <dbReference type="SAM" id="Phobius"/>
    </source>
</evidence>
<dbReference type="PANTHER" id="PTHR21666">
    <property type="entry name" value="PEPTIDASE-RELATED"/>
    <property type="match status" value="1"/>
</dbReference>
<reference evidence="4 5" key="1">
    <citation type="submission" date="2019-01" db="EMBL/GenBank/DDBJ databases">
        <title>Genome sequencing of strain FW100M-2.</title>
        <authorList>
            <person name="Heo J."/>
            <person name="Kim S.-J."/>
            <person name="Kim J.-S."/>
            <person name="Hong S.-B."/>
            <person name="Kwon S.-W."/>
        </authorList>
    </citation>
    <scope>NUCLEOTIDE SEQUENCE [LARGE SCALE GENOMIC DNA]</scope>
    <source>
        <strain evidence="4 5">FW100M-2</strain>
    </source>
</reference>
<dbReference type="RefSeq" id="WP_129442791.1">
    <property type="nucleotide sequence ID" value="NZ_CP035492.1"/>
</dbReference>
<keyword evidence="2" id="KW-0812">Transmembrane</keyword>
<organism evidence="4 5">
    <name type="scientific">Paenibacillus protaetiae</name>
    <dbReference type="NCBI Taxonomy" id="2509456"/>
    <lineage>
        <taxon>Bacteria</taxon>
        <taxon>Bacillati</taxon>
        <taxon>Bacillota</taxon>
        <taxon>Bacilli</taxon>
        <taxon>Bacillales</taxon>
        <taxon>Paenibacillaceae</taxon>
        <taxon>Paenibacillus</taxon>
    </lineage>
</organism>
<dbReference type="GO" id="GO:0004222">
    <property type="term" value="F:metalloendopeptidase activity"/>
    <property type="evidence" value="ECO:0007669"/>
    <property type="project" value="TreeGrafter"/>
</dbReference>
<dbReference type="InterPro" id="IPR011055">
    <property type="entry name" value="Dup_hybrid_motif"/>
</dbReference>
<feature type="region of interest" description="Disordered" evidence="1">
    <location>
        <begin position="1"/>
        <end position="25"/>
    </location>
</feature>
<dbReference type="InterPro" id="IPR016047">
    <property type="entry name" value="M23ase_b-sheet_dom"/>
</dbReference>
<feature type="compositionally biased region" description="Polar residues" evidence="1">
    <location>
        <begin position="62"/>
        <end position="90"/>
    </location>
</feature>
<evidence type="ECO:0000256" key="1">
    <source>
        <dbReference type="SAM" id="MobiDB-lite"/>
    </source>
</evidence>
<dbReference type="Pfam" id="PF01551">
    <property type="entry name" value="Peptidase_M23"/>
    <property type="match status" value="1"/>
</dbReference>
<dbReference type="KEGG" id="pprt:ET464_16380"/>
<dbReference type="PANTHER" id="PTHR21666:SF291">
    <property type="entry name" value="STAGE II SPORULATION PROTEIN Q"/>
    <property type="match status" value="1"/>
</dbReference>
<accession>A0A4P6EYD4</accession>
<sequence length="244" mass="25812">MNDNQNKPKQESPKTTMGGASAANSTNGWKKLLSKRWVTPAAFMVAAAIIVTLMWVYQDSDNSKPTTVDPTNVSDDSTSGDQAKGGSSDTAPVITGDESMAWPVLNRDKLEVALGFYDNNANEEERAAATIQSGDTFTPHVGIDLADPKGATFDVTAALSGKVTEVTQHPLNGNVVAIDSGNGLVTLYESLSNVKVAVGDEVKQGTVIAQAGRSDLEKDLGVHLHFEVRNNGTAVNPAELIEKK</sequence>
<protein>
    <submittedName>
        <fullName evidence="4">M23 family metallopeptidase</fullName>
    </submittedName>
</protein>
<feature type="domain" description="M23ase beta-sheet core" evidence="3">
    <location>
        <begin position="139"/>
        <end position="237"/>
    </location>
</feature>
<keyword evidence="2" id="KW-1133">Transmembrane helix</keyword>
<feature type="region of interest" description="Disordered" evidence="1">
    <location>
        <begin position="62"/>
        <end position="95"/>
    </location>
</feature>
<dbReference type="SUPFAM" id="SSF51261">
    <property type="entry name" value="Duplicated hybrid motif"/>
    <property type="match status" value="1"/>
</dbReference>
<dbReference type="Gene3D" id="2.70.70.10">
    <property type="entry name" value="Glucose Permease (Domain IIA)"/>
    <property type="match status" value="1"/>
</dbReference>
<feature type="transmembrane region" description="Helical" evidence="2">
    <location>
        <begin position="37"/>
        <end position="57"/>
    </location>
</feature>
<dbReference type="OrthoDB" id="2050153at2"/>
<dbReference type="CDD" id="cd12797">
    <property type="entry name" value="M23_peptidase"/>
    <property type="match status" value="1"/>
</dbReference>
<dbReference type="Proteomes" id="UP000293568">
    <property type="component" value="Chromosome"/>
</dbReference>
<proteinExistence type="predicted"/>
<dbReference type="EMBL" id="CP035492">
    <property type="protein sequence ID" value="QAY67725.1"/>
    <property type="molecule type" value="Genomic_DNA"/>
</dbReference>